<dbReference type="Proteomes" id="UP001314205">
    <property type="component" value="Unassembled WGS sequence"/>
</dbReference>
<reference evidence="7 8" key="1">
    <citation type="submission" date="2023-11" db="EMBL/GenBank/DDBJ databases">
        <authorList>
            <person name="Hedman E."/>
            <person name="Englund M."/>
            <person name="Stromberg M."/>
            <person name="Nyberg Akerstrom W."/>
            <person name="Nylinder S."/>
            <person name="Jareborg N."/>
            <person name="Kallberg Y."/>
            <person name="Kronander E."/>
        </authorList>
    </citation>
    <scope>NUCLEOTIDE SEQUENCE [LARGE SCALE GENOMIC DNA]</scope>
</reference>
<accession>A0AAV1KZ90</accession>
<dbReference type="GO" id="GO:0008270">
    <property type="term" value="F:zinc ion binding"/>
    <property type="evidence" value="ECO:0007669"/>
    <property type="project" value="UniProtKB-KW"/>
</dbReference>
<evidence type="ECO:0000256" key="3">
    <source>
        <dbReference type="ARBA" id="ARBA00022771"/>
    </source>
</evidence>
<feature type="domain" description="C2H2-type" evidence="6">
    <location>
        <begin position="212"/>
        <end position="240"/>
    </location>
</feature>
<name>A0AAV1KZ90_9NEOP</name>
<gene>
    <name evidence="7" type="ORF">PARMNEM_LOCUS8585</name>
</gene>
<feature type="domain" description="C2H2-type" evidence="6">
    <location>
        <begin position="103"/>
        <end position="131"/>
    </location>
</feature>
<dbReference type="PROSITE" id="PS50157">
    <property type="entry name" value="ZINC_FINGER_C2H2_2"/>
    <property type="match status" value="5"/>
</dbReference>
<dbReference type="SUPFAM" id="SSF57667">
    <property type="entry name" value="beta-beta-alpha zinc fingers"/>
    <property type="match status" value="3"/>
</dbReference>
<evidence type="ECO:0000313" key="7">
    <source>
        <dbReference type="EMBL" id="CAK1587875.1"/>
    </source>
</evidence>
<evidence type="ECO:0000256" key="4">
    <source>
        <dbReference type="ARBA" id="ARBA00022833"/>
    </source>
</evidence>
<keyword evidence="4" id="KW-0862">Zinc</keyword>
<dbReference type="PANTHER" id="PTHR24379">
    <property type="entry name" value="KRAB AND ZINC FINGER DOMAIN-CONTAINING"/>
    <property type="match status" value="1"/>
</dbReference>
<feature type="domain" description="C2H2-type" evidence="6">
    <location>
        <begin position="240"/>
        <end position="263"/>
    </location>
</feature>
<dbReference type="InterPro" id="IPR036236">
    <property type="entry name" value="Znf_C2H2_sf"/>
</dbReference>
<dbReference type="PANTHER" id="PTHR24379:SF121">
    <property type="entry name" value="C2H2-TYPE DOMAIN-CONTAINING PROTEIN"/>
    <property type="match status" value="1"/>
</dbReference>
<dbReference type="PROSITE" id="PS00028">
    <property type="entry name" value="ZINC_FINGER_C2H2_1"/>
    <property type="match status" value="6"/>
</dbReference>
<dbReference type="AlphaFoldDB" id="A0AAV1KZ90"/>
<dbReference type="SMART" id="SM00355">
    <property type="entry name" value="ZnF_C2H2"/>
    <property type="match status" value="7"/>
</dbReference>
<evidence type="ECO:0000256" key="1">
    <source>
        <dbReference type="ARBA" id="ARBA00022723"/>
    </source>
</evidence>
<evidence type="ECO:0000256" key="5">
    <source>
        <dbReference type="PROSITE-ProRule" id="PRU00042"/>
    </source>
</evidence>
<sequence>MEYPTDVIIKKEKDDFQFENKEGILEVHYDVKIESCTLFGDVDWCIDNVTLLEEIGKQFHETVNDEKTRQECQLCGQHFPDSYSLFKHNLKHLKIMVVKPTIYQCNTCLICFKTKEKLKDHIFKKHTESKKPLNKPGVPKTKTPHVCFICDKVFSYKHWHSHMKEVHANSPIKCSKCGELFKCYRYLQRHKMFVHDGVKKAWRMNTKVNEKLPCDECEKLLPNRIALTTHKKNCHSTRQFQCYICKSLLKCKSYLMTHMRRVHYFDGKEHMCDICGKKFKSPRYVKIHIKNSHTNKKTKTSQNDLGS</sequence>
<evidence type="ECO:0000313" key="8">
    <source>
        <dbReference type="Proteomes" id="UP001314205"/>
    </source>
</evidence>
<keyword evidence="3 5" id="KW-0863">Zinc-finger</keyword>
<keyword evidence="1" id="KW-0479">Metal-binding</keyword>
<proteinExistence type="predicted"/>
<evidence type="ECO:0000256" key="2">
    <source>
        <dbReference type="ARBA" id="ARBA00022737"/>
    </source>
</evidence>
<dbReference type="InterPro" id="IPR013087">
    <property type="entry name" value="Znf_C2H2_type"/>
</dbReference>
<comment type="caution">
    <text evidence="7">The sequence shown here is derived from an EMBL/GenBank/DDBJ whole genome shotgun (WGS) entry which is preliminary data.</text>
</comment>
<feature type="domain" description="C2H2-type" evidence="6">
    <location>
        <begin position="270"/>
        <end position="298"/>
    </location>
</feature>
<dbReference type="Gene3D" id="3.30.160.60">
    <property type="entry name" value="Classic Zinc Finger"/>
    <property type="match status" value="4"/>
</dbReference>
<keyword evidence="2" id="KW-0677">Repeat</keyword>
<dbReference type="Pfam" id="PF00096">
    <property type="entry name" value="zf-C2H2"/>
    <property type="match status" value="2"/>
</dbReference>
<protein>
    <recommendedName>
        <fullName evidence="6">C2H2-type domain-containing protein</fullName>
    </recommendedName>
</protein>
<feature type="domain" description="C2H2-type" evidence="6">
    <location>
        <begin position="172"/>
        <end position="200"/>
    </location>
</feature>
<organism evidence="7 8">
    <name type="scientific">Parnassius mnemosyne</name>
    <name type="common">clouded apollo</name>
    <dbReference type="NCBI Taxonomy" id="213953"/>
    <lineage>
        <taxon>Eukaryota</taxon>
        <taxon>Metazoa</taxon>
        <taxon>Ecdysozoa</taxon>
        <taxon>Arthropoda</taxon>
        <taxon>Hexapoda</taxon>
        <taxon>Insecta</taxon>
        <taxon>Pterygota</taxon>
        <taxon>Neoptera</taxon>
        <taxon>Endopterygota</taxon>
        <taxon>Lepidoptera</taxon>
        <taxon>Glossata</taxon>
        <taxon>Ditrysia</taxon>
        <taxon>Papilionoidea</taxon>
        <taxon>Papilionidae</taxon>
        <taxon>Parnassiinae</taxon>
        <taxon>Parnassini</taxon>
        <taxon>Parnassius</taxon>
        <taxon>Driopa</taxon>
    </lineage>
</organism>
<keyword evidence="8" id="KW-1185">Reference proteome</keyword>
<evidence type="ECO:0000259" key="6">
    <source>
        <dbReference type="PROSITE" id="PS50157"/>
    </source>
</evidence>
<dbReference type="EMBL" id="CAVLGL010000082">
    <property type="protein sequence ID" value="CAK1587875.1"/>
    <property type="molecule type" value="Genomic_DNA"/>
</dbReference>